<evidence type="ECO:0000256" key="8">
    <source>
        <dbReference type="SAM" id="Phobius"/>
    </source>
</evidence>
<keyword evidence="6 8" id="KW-1133">Transmembrane helix</keyword>
<organism evidence="9 10">
    <name type="scientific">Anaerolinea thermolimosa</name>
    <dbReference type="NCBI Taxonomy" id="229919"/>
    <lineage>
        <taxon>Bacteria</taxon>
        <taxon>Bacillati</taxon>
        <taxon>Chloroflexota</taxon>
        <taxon>Anaerolineae</taxon>
        <taxon>Anaerolineales</taxon>
        <taxon>Anaerolineaceae</taxon>
        <taxon>Anaerolinea</taxon>
    </lineage>
</organism>
<dbReference type="GO" id="GO:0016763">
    <property type="term" value="F:pentosyltransferase activity"/>
    <property type="evidence" value="ECO:0007669"/>
    <property type="project" value="TreeGrafter"/>
</dbReference>
<feature type="transmembrane region" description="Helical" evidence="8">
    <location>
        <begin position="432"/>
        <end position="451"/>
    </location>
</feature>
<keyword evidence="2" id="KW-1003">Cell membrane</keyword>
<feature type="transmembrane region" description="Helical" evidence="8">
    <location>
        <begin position="262"/>
        <end position="286"/>
    </location>
</feature>
<evidence type="ECO:0000256" key="5">
    <source>
        <dbReference type="ARBA" id="ARBA00022692"/>
    </source>
</evidence>
<gene>
    <name evidence="9" type="ORF">DEQ80_10835</name>
</gene>
<proteinExistence type="predicted"/>
<dbReference type="PANTHER" id="PTHR33908:SF11">
    <property type="entry name" value="MEMBRANE PROTEIN"/>
    <property type="match status" value="1"/>
</dbReference>
<name>A0A3D1JIT1_9CHLR</name>
<dbReference type="InterPro" id="IPR050297">
    <property type="entry name" value="LipidA_mod_glycosyltrf_83"/>
</dbReference>
<dbReference type="AlphaFoldDB" id="A0A3D1JIT1"/>
<dbReference type="STRING" id="229919.GCA_001050195_00120"/>
<feature type="transmembrane region" description="Helical" evidence="8">
    <location>
        <begin position="83"/>
        <end position="101"/>
    </location>
</feature>
<keyword evidence="7 8" id="KW-0472">Membrane</keyword>
<evidence type="ECO:0000256" key="4">
    <source>
        <dbReference type="ARBA" id="ARBA00022679"/>
    </source>
</evidence>
<evidence type="ECO:0000256" key="7">
    <source>
        <dbReference type="ARBA" id="ARBA00023136"/>
    </source>
</evidence>
<protein>
    <recommendedName>
        <fullName evidence="11">Glycosyltransferase RgtA/B/C/D-like domain-containing protein</fullName>
    </recommendedName>
</protein>
<evidence type="ECO:0000256" key="3">
    <source>
        <dbReference type="ARBA" id="ARBA00022676"/>
    </source>
</evidence>
<evidence type="ECO:0000313" key="9">
    <source>
        <dbReference type="EMBL" id="HCE18344.1"/>
    </source>
</evidence>
<reference evidence="9 10" key="1">
    <citation type="journal article" date="2018" name="Nat. Biotechnol.">
        <title>A standardized bacterial taxonomy based on genome phylogeny substantially revises the tree of life.</title>
        <authorList>
            <person name="Parks D.H."/>
            <person name="Chuvochina M."/>
            <person name="Waite D.W."/>
            <person name="Rinke C."/>
            <person name="Skarshewski A."/>
            <person name="Chaumeil P.A."/>
            <person name="Hugenholtz P."/>
        </authorList>
    </citation>
    <scope>NUCLEOTIDE SEQUENCE [LARGE SCALE GENOMIC DNA]</scope>
    <source>
        <strain evidence="9">UBA8781</strain>
    </source>
</reference>
<feature type="transmembrane region" description="Helical" evidence="8">
    <location>
        <begin position="401"/>
        <end position="420"/>
    </location>
</feature>
<sequence length="632" mass="71980">MKRRAFATQLVLVAALMGLALLALAYAMPHLMRIPDVDSAIFQYFGERMREGQLPYRDVYDHKPPLIFYLNYWGLMLGGGSRWGIWALELVAVGLSALVGFTALKRFYGVLPAWVASAGFLMNLVFVHEGGNLTEEYALPFQFAAIGLLLEMERRRQGGWWAFLIGVCIAMASTLKQPLAGPLVATGMLMLWTRLTRKQWRGLFDFVWLGLGFLLVWGGWFAFFALRGIFPEFWEAAFAYNFALSGITTNQRLDALLEALNFLLGVSPFYALGFAAWVAGVVYLLFHEDSLLRVFTSRAVGWLAGLAGLVLVYRGMFHTGLTFSRIGEMSLYRWSLLVVGVILLAGGLVYVFRRLDRSFYRWLLRWQEDHSTPLFLPLAFAVIDLPVELGLSSLSGNNFRHYFMALLPALTLLTGFLVWWLARPKKGEKRNLVTKTWVVAFMIPLLLVGVLTNTDKITVQQDKVLSEVIEYVKQHTAPEDEVLQWGNLPMINVVSGRKAPSRFFFIDPLFLPNYTGEFHTATFLAELQAHPPQLIIDSRPLMQPLFYEYNAADCSKLLDRAYLEELAGAIRPQSSKTKVDVSQPISDYRDRYFKPPQIPPGMPEVYQWICENYDEETVLGEWIIFRYMPNRK</sequence>
<comment type="subcellular location">
    <subcellularLocation>
        <location evidence="1">Cell membrane</location>
        <topology evidence="1">Multi-pass membrane protein</topology>
    </subcellularLocation>
</comment>
<keyword evidence="5 8" id="KW-0812">Transmembrane</keyword>
<dbReference type="PANTHER" id="PTHR33908">
    <property type="entry name" value="MANNOSYLTRANSFERASE YKCB-RELATED"/>
    <property type="match status" value="1"/>
</dbReference>
<feature type="transmembrane region" description="Helical" evidence="8">
    <location>
        <begin position="108"/>
        <end position="127"/>
    </location>
</feature>
<keyword evidence="4" id="KW-0808">Transferase</keyword>
<feature type="transmembrane region" description="Helical" evidence="8">
    <location>
        <begin position="331"/>
        <end position="352"/>
    </location>
</feature>
<dbReference type="GO" id="GO:0005886">
    <property type="term" value="C:plasma membrane"/>
    <property type="evidence" value="ECO:0007669"/>
    <property type="project" value="UniProtKB-SubCell"/>
</dbReference>
<evidence type="ECO:0008006" key="11">
    <source>
        <dbReference type="Google" id="ProtNLM"/>
    </source>
</evidence>
<feature type="transmembrane region" description="Helical" evidence="8">
    <location>
        <begin position="203"/>
        <end position="226"/>
    </location>
</feature>
<feature type="transmembrane region" description="Helical" evidence="8">
    <location>
        <begin position="298"/>
        <end position="316"/>
    </location>
</feature>
<evidence type="ECO:0000256" key="1">
    <source>
        <dbReference type="ARBA" id="ARBA00004651"/>
    </source>
</evidence>
<keyword evidence="3" id="KW-0328">Glycosyltransferase</keyword>
<comment type="caution">
    <text evidence="9">The sequence shown here is derived from an EMBL/GenBank/DDBJ whole genome shotgun (WGS) entry which is preliminary data.</text>
</comment>
<dbReference type="Proteomes" id="UP000264141">
    <property type="component" value="Unassembled WGS sequence"/>
</dbReference>
<dbReference type="GO" id="GO:0009103">
    <property type="term" value="P:lipopolysaccharide biosynthetic process"/>
    <property type="evidence" value="ECO:0007669"/>
    <property type="project" value="UniProtKB-ARBA"/>
</dbReference>
<dbReference type="EMBL" id="DPBP01000041">
    <property type="protein sequence ID" value="HCE18344.1"/>
    <property type="molecule type" value="Genomic_DNA"/>
</dbReference>
<feature type="transmembrane region" description="Helical" evidence="8">
    <location>
        <begin position="160"/>
        <end position="191"/>
    </location>
</feature>
<evidence type="ECO:0000256" key="2">
    <source>
        <dbReference type="ARBA" id="ARBA00022475"/>
    </source>
</evidence>
<evidence type="ECO:0000313" key="10">
    <source>
        <dbReference type="Proteomes" id="UP000264141"/>
    </source>
</evidence>
<accession>A0A3D1JIT1</accession>
<evidence type="ECO:0000256" key="6">
    <source>
        <dbReference type="ARBA" id="ARBA00022989"/>
    </source>
</evidence>